<evidence type="ECO:0000256" key="5">
    <source>
        <dbReference type="ARBA" id="ARBA00022737"/>
    </source>
</evidence>
<comment type="subcellular location">
    <subcellularLocation>
        <location evidence="1">Cell membrane</location>
        <topology evidence="1">Multi-pass membrane protein</topology>
    </subcellularLocation>
</comment>
<dbReference type="InterPro" id="IPR000644">
    <property type="entry name" value="CBS_dom"/>
</dbReference>
<dbReference type="PANTHER" id="PTHR22777">
    <property type="entry name" value="HEMOLYSIN-RELATED"/>
    <property type="match status" value="1"/>
</dbReference>
<evidence type="ECO:0000259" key="11">
    <source>
        <dbReference type="PROSITE" id="PS51371"/>
    </source>
</evidence>
<sequence>MDDAHSALLIISIIIVLFVNFSIHSFNSALRELDNSDIEEEGKEGKKEDRLRKFLEKKDKVLYCTHIVNILSVSFLGWYFVRTFGSIIKNKLPNTLPVSLSSGISILIVVVIFCILFVIFGISLPNKLARKVPKKSVYTFMWISAVLMFLLSPIIFIIDGVSYIILKLFGVDIKAQAETVSEEDIVSMLNEGHEQGIFEGSEAEMITNIFELNDKQARDVMTHRKSVVFIDSKDTLQEAIDFMLTTGNNTRYPVYDENIDNIMGILNMKDALICENTTNYQNTAIKDIPNILRKTIFVPENKNLNTLFKEMQSHKNHMVVVVDEYGQTSGIVTMEDILEEIVGNILDEYDVDEELIKKLADGSYIIKGMTPLSDIEDILDIKFDEEELENFDTINGLMISRLDRIPEDNEKFDIIMHGYEFKALKVSNRTINTIKVTKLKEDEELKEE</sequence>
<reference evidence="12 13" key="1">
    <citation type="submission" date="2018-11" db="EMBL/GenBank/DDBJ databases">
        <title>Genome sequencing of Lachnoanaerobaculum orale DSM 24553T.</title>
        <authorList>
            <person name="Kook J.-K."/>
            <person name="Park S.-N."/>
            <person name="Lim Y.K."/>
        </authorList>
    </citation>
    <scope>NUCLEOTIDE SEQUENCE [LARGE SCALE GENOMIC DNA]</scope>
    <source>
        <strain evidence="12 13">DSM 24553</strain>
    </source>
</reference>
<feature type="transmembrane region" description="Helical" evidence="10">
    <location>
        <begin position="101"/>
        <end position="124"/>
    </location>
</feature>
<dbReference type="RefSeq" id="WP_124951982.1">
    <property type="nucleotide sequence ID" value="NZ_RRCM01000001.1"/>
</dbReference>
<dbReference type="CDD" id="cd04590">
    <property type="entry name" value="CBS_pair_CorC_HlyC_assoc"/>
    <property type="match status" value="1"/>
</dbReference>
<feature type="transmembrane region" description="Helical" evidence="10">
    <location>
        <begin position="6"/>
        <end position="23"/>
    </location>
</feature>
<gene>
    <name evidence="12" type="ORF">EHW90_05965</name>
</gene>
<feature type="domain" description="CBS" evidence="11">
    <location>
        <begin position="221"/>
        <end position="285"/>
    </location>
</feature>
<dbReference type="SMART" id="SM00116">
    <property type="entry name" value="CBS"/>
    <property type="match status" value="2"/>
</dbReference>
<feature type="domain" description="CBS" evidence="11">
    <location>
        <begin position="291"/>
        <end position="348"/>
    </location>
</feature>
<dbReference type="SUPFAM" id="SSF56176">
    <property type="entry name" value="FAD-binding/transporter-associated domain-like"/>
    <property type="match status" value="1"/>
</dbReference>
<dbReference type="FunFam" id="3.10.580.10:FF:000002">
    <property type="entry name" value="Magnesium/cobalt efflux protein CorC"/>
    <property type="match status" value="1"/>
</dbReference>
<dbReference type="InterPro" id="IPR044751">
    <property type="entry name" value="Ion_transp-like_CBS"/>
</dbReference>
<keyword evidence="6 10" id="KW-1133">Transmembrane helix</keyword>
<dbReference type="Proteomes" id="UP000276982">
    <property type="component" value="Unassembled WGS sequence"/>
</dbReference>
<keyword evidence="5" id="KW-0677">Repeat</keyword>
<name>A0A3P3Q602_9FIRM</name>
<dbReference type="GO" id="GO:0050660">
    <property type="term" value="F:flavin adenine dinucleotide binding"/>
    <property type="evidence" value="ECO:0007669"/>
    <property type="project" value="InterPro"/>
</dbReference>
<dbReference type="Pfam" id="PF01595">
    <property type="entry name" value="CNNM"/>
    <property type="match status" value="1"/>
</dbReference>
<keyword evidence="3" id="KW-1003">Cell membrane</keyword>
<evidence type="ECO:0000313" key="12">
    <source>
        <dbReference type="EMBL" id="RRJ16534.1"/>
    </source>
</evidence>
<evidence type="ECO:0000256" key="6">
    <source>
        <dbReference type="ARBA" id="ARBA00022989"/>
    </source>
</evidence>
<dbReference type="Pfam" id="PF00571">
    <property type="entry name" value="CBS"/>
    <property type="match status" value="2"/>
</dbReference>
<evidence type="ECO:0000256" key="9">
    <source>
        <dbReference type="PROSITE-ProRule" id="PRU00703"/>
    </source>
</evidence>
<dbReference type="GO" id="GO:0005886">
    <property type="term" value="C:plasma membrane"/>
    <property type="evidence" value="ECO:0007669"/>
    <property type="project" value="UniProtKB-SubCell"/>
</dbReference>
<dbReference type="Pfam" id="PF03471">
    <property type="entry name" value="CorC_HlyC"/>
    <property type="match status" value="1"/>
</dbReference>
<keyword evidence="8 10" id="KW-0472">Membrane</keyword>
<dbReference type="InterPro" id="IPR016169">
    <property type="entry name" value="FAD-bd_PCMH_sub2"/>
</dbReference>
<evidence type="ECO:0000256" key="1">
    <source>
        <dbReference type="ARBA" id="ARBA00004651"/>
    </source>
</evidence>
<comment type="caution">
    <text evidence="12">The sequence shown here is derived from an EMBL/GenBank/DDBJ whole genome shotgun (WGS) entry which is preliminary data.</text>
</comment>
<proteinExistence type="inferred from homology"/>
<evidence type="ECO:0000256" key="10">
    <source>
        <dbReference type="SAM" id="Phobius"/>
    </source>
</evidence>
<dbReference type="AlphaFoldDB" id="A0A3P3Q602"/>
<dbReference type="InterPro" id="IPR036318">
    <property type="entry name" value="FAD-bd_PCMH-like_sf"/>
</dbReference>
<feature type="transmembrane region" description="Helical" evidence="10">
    <location>
        <begin position="61"/>
        <end position="81"/>
    </location>
</feature>
<evidence type="ECO:0000256" key="2">
    <source>
        <dbReference type="ARBA" id="ARBA00006337"/>
    </source>
</evidence>
<keyword evidence="4 10" id="KW-0812">Transmembrane</keyword>
<evidence type="ECO:0000313" key="13">
    <source>
        <dbReference type="Proteomes" id="UP000276982"/>
    </source>
</evidence>
<protein>
    <submittedName>
        <fullName evidence="12">HlyC/CorC family transporter</fullName>
    </submittedName>
</protein>
<keyword evidence="7 9" id="KW-0129">CBS domain</keyword>
<accession>A0A3P3Q602</accession>
<dbReference type="Gene3D" id="3.30.465.10">
    <property type="match status" value="1"/>
</dbReference>
<dbReference type="PROSITE" id="PS51371">
    <property type="entry name" value="CBS"/>
    <property type="match status" value="2"/>
</dbReference>
<dbReference type="Gene3D" id="3.10.580.10">
    <property type="entry name" value="CBS-domain"/>
    <property type="match status" value="1"/>
</dbReference>
<dbReference type="InterPro" id="IPR002550">
    <property type="entry name" value="CNNM"/>
</dbReference>
<keyword evidence="13" id="KW-1185">Reference proteome</keyword>
<dbReference type="SMART" id="SM01091">
    <property type="entry name" value="CorC_HlyC"/>
    <property type="match status" value="1"/>
</dbReference>
<evidence type="ECO:0000256" key="7">
    <source>
        <dbReference type="ARBA" id="ARBA00023122"/>
    </source>
</evidence>
<dbReference type="SUPFAM" id="SSF54631">
    <property type="entry name" value="CBS-domain pair"/>
    <property type="match status" value="1"/>
</dbReference>
<dbReference type="InterPro" id="IPR046342">
    <property type="entry name" value="CBS_dom_sf"/>
</dbReference>
<evidence type="ECO:0000256" key="4">
    <source>
        <dbReference type="ARBA" id="ARBA00022692"/>
    </source>
</evidence>
<feature type="transmembrane region" description="Helical" evidence="10">
    <location>
        <begin position="136"/>
        <end position="158"/>
    </location>
</feature>
<evidence type="ECO:0000256" key="8">
    <source>
        <dbReference type="ARBA" id="ARBA00023136"/>
    </source>
</evidence>
<comment type="similarity">
    <text evidence="2">Belongs to the UPF0053 family.</text>
</comment>
<dbReference type="PANTHER" id="PTHR22777:SF32">
    <property type="entry name" value="UPF0053 INNER MEMBRANE PROTEIN YFJD"/>
    <property type="match status" value="1"/>
</dbReference>
<dbReference type="InterPro" id="IPR005170">
    <property type="entry name" value="Transptr-assoc_dom"/>
</dbReference>
<evidence type="ECO:0000256" key="3">
    <source>
        <dbReference type="ARBA" id="ARBA00022475"/>
    </source>
</evidence>
<organism evidence="12 13">
    <name type="scientific">Lachnoanaerobaculum orale</name>
    <dbReference type="NCBI Taxonomy" id="979627"/>
    <lineage>
        <taxon>Bacteria</taxon>
        <taxon>Bacillati</taxon>
        <taxon>Bacillota</taxon>
        <taxon>Clostridia</taxon>
        <taxon>Lachnospirales</taxon>
        <taxon>Lachnospiraceae</taxon>
        <taxon>Lachnoanaerobaculum</taxon>
    </lineage>
</organism>
<dbReference type="EMBL" id="RRCM01000001">
    <property type="protein sequence ID" value="RRJ16534.1"/>
    <property type="molecule type" value="Genomic_DNA"/>
</dbReference>